<sequence>MAVITFLSDFGYRDHYVAAVKAKVLSLDAQVQVVDITHAIEPYNIAHAEYVFKAVFQDFPEGTVHILAVDTHGCKKGKYHATKYKGHYFLLADNGLLSLLTDGQPELVVELKTEDPFMPSPARDLLAPAAVYLAKGGDIDVLGESTHNITQLFNRQLRLGDHAITGHVIHVDCYGNLITDITRDSIDTIAHGRTFTIHFGRETVGRIYPNYNQVDDGDCCCTYNSQGQLCIGINKGNASELLGLGFDSQVDVRFYPGN</sequence>
<evidence type="ECO:0000313" key="5">
    <source>
        <dbReference type="EMBL" id="AKD03720.1"/>
    </source>
</evidence>
<dbReference type="PIRSF" id="PIRSF006779">
    <property type="entry name" value="UCP006779"/>
    <property type="match status" value="1"/>
</dbReference>
<proteinExistence type="inferred from homology"/>
<dbReference type="SUPFAM" id="SSF102522">
    <property type="entry name" value="Bacterial fluorinating enzyme, N-terminal domain"/>
    <property type="match status" value="1"/>
</dbReference>
<comment type="similarity">
    <text evidence="2">Belongs to the SAM hydrolase / SAM-dependent halogenase family.</text>
</comment>
<reference evidence="5 6" key="1">
    <citation type="journal article" date="2015" name="Sci. Rep.">
        <title>Unraveling adaptation of Pontibacter korlensis to radiation and infertility in desert through complete genome and comparative transcriptomic analysis.</title>
        <authorList>
            <person name="Dai J."/>
            <person name="Dai W."/>
            <person name="Qiu C."/>
            <person name="Yang Z."/>
            <person name="Zhang Y."/>
            <person name="Zhou M."/>
            <person name="Zhang L."/>
            <person name="Fang C."/>
            <person name="Gao Q."/>
            <person name="Yang Q."/>
            <person name="Li X."/>
            <person name="Wang Z."/>
            <person name="Wang Z."/>
            <person name="Jia Z."/>
            <person name="Chen X."/>
        </authorList>
    </citation>
    <scope>NUCLEOTIDE SEQUENCE [LARGE SCALE GENOMIC DNA]</scope>
    <source>
        <strain evidence="5 6">X14-1T</strain>
    </source>
</reference>
<dbReference type="PANTHER" id="PTHR35092">
    <property type="entry name" value="CHLORINASE MJ1651"/>
    <property type="match status" value="1"/>
</dbReference>
<dbReference type="OrthoDB" id="9792195at2"/>
<keyword evidence="1" id="KW-0949">S-adenosyl-L-methionine</keyword>
<keyword evidence="6" id="KW-1185">Reference proteome</keyword>
<dbReference type="Pfam" id="PF20257">
    <property type="entry name" value="SAM_HAT_C"/>
    <property type="match status" value="1"/>
</dbReference>
<dbReference type="PANTHER" id="PTHR35092:SF1">
    <property type="entry name" value="CHLORINASE MJ1651"/>
    <property type="match status" value="1"/>
</dbReference>
<evidence type="ECO:0008006" key="7">
    <source>
        <dbReference type="Google" id="ProtNLM"/>
    </source>
</evidence>
<dbReference type="InterPro" id="IPR002747">
    <property type="entry name" value="SAM_OH_AdoTrfase"/>
</dbReference>
<dbReference type="InterPro" id="IPR023227">
    <property type="entry name" value="SAM_OH_AdoTrfase_C_sf"/>
</dbReference>
<dbReference type="EMBL" id="CP009621">
    <property type="protein sequence ID" value="AKD03720.1"/>
    <property type="molecule type" value="Genomic_DNA"/>
</dbReference>
<feature type="domain" description="S-adenosyl-l-methionine hydroxide adenosyltransferase N-terminal" evidence="3">
    <location>
        <begin position="4"/>
        <end position="143"/>
    </location>
</feature>
<name>A0A0E3ZEK0_9BACT</name>
<dbReference type="Gene3D" id="2.40.30.90">
    <property type="entry name" value="Bacterial fluorinating enzyme like"/>
    <property type="match status" value="1"/>
</dbReference>
<evidence type="ECO:0000256" key="2">
    <source>
        <dbReference type="ARBA" id="ARBA00024035"/>
    </source>
</evidence>
<organism evidence="5 6">
    <name type="scientific">Pontibacter korlensis</name>
    <dbReference type="NCBI Taxonomy" id="400092"/>
    <lineage>
        <taxon>Bacteria</taxon>
        <taxon>Pseudomonadati</taxon>
        <taxon>Bacteroidota</taxon>
        <taxon>Cytophagia</taxon>
        <taxon>Cytophagales</taxon>
        <taxon>Hymenobacteraceae</taxon>
        <taxon>Pontibacter</taxon>
    </lineage>
</organism>
<dbReference type="PATRIC" id="fig|400092.3.peg.2627"/>
<dbReference type="KEGG" id="pko:PKOR_12030"/>
<gene>
    <name evidence="5" type="ORF">PKOR_12030</name>
</gene>
<evidence type="ECO:0000313" key="6">
    <source>
        <dbReference type="Proteomes" id="UP000033109"/>
    </source>
</evidence>
<dbReference type="RefSeq" id="WP_046311017.1">
    <property type="nucleotide sequence ID" value="NZ_CBCSCY010000002.1"/>
</dbReference>
<protein>
    <recommendedName>
        <fullName evidence="7">S-adenosyl-l-methionine hydroxide adenosyltransferase</fullName>
    </recommendedName>
</protein>
<feature type="domain" description="S-adenosyl-l-methionine hydroxide adenosyltransferase C-terminal" evidence="4">
    <location>
        <begin position="166"/>
        <end position="250"/>
    </location>
</feature>
<dbReference type="Pfam" id="PF01887">
    <property type="entry name" value="SAM_HAT_N"/>
    <property type="match status" value="1"/>
</dbReference>
<accession>A0A0E3ZEK0</accession>
<dbReference type="InterPro" id="IPR046470">
    <property type="entry name" value="SAM_HAT_C"/>
</dbReference>
<dbReference type="InterPro" id="IPR023228">
    <property type="entry name" value="SAM_OH_AdoTrfase_N_sf"/>
</dbReference>
<dbReference type="Gene3D" id="3.40.50.10790">
    <property type="entry name" value="S-adenosyl-l-methionine hydroxide adenosyltransferase, N-terminal"/>
    <property type="match status" value="1"/>
</dbReference>
<dbReference type="AlphaFoldDB" id="A0A0E3ZEK0"/>
<evidence type="ECO:0000256" key="1">
    <source>
        <dbReference type="ARBA" id="ARBA00022691"/>
    </source>
</evidence>
<dbReference type="HOGENOM" id="CLU_059734_1_1_10"/>
<dbReference type="STRING" id="400092.PKOR_12030"/>
<dbReference type="SUPFAM" id="SSF101852">
    <property type="entry name" value="Bacterial fluorinating enzyme, C-terminal domain"/>
    <property type="match status" value="1"/>
</dbReference>
<evidence type="ECO:0000259" key="3">
    <source>
        <dbReference type="Pfam" id="PF01887"/>
    </source>
</evidence>
<dbReference type="InterPro" id="IPR046469">
    <property type="entry name" value="SAM_HAT_N"/>
</dbReference>
<evidence type="ECO:0000259" key="4">
    <source>
        <dbReference type="Pfam" id="PF20257"/>
    </source>
</evidence>
<dbReference type="Proteomes" id="UP000033109">
    <property type="component" value="Chromosome"/>
</dbReference>